<evidence type="ECO:0000313" key="1">
    <source>
        <dbReference type="EMBL" id="TWT86437.1"/>
    </source>
</evidence>
<comment type="caution">
    <text evidence="1">The sequence shown here is derived from an EMBL/GenBank/DDBJ whole genome shotgun (WGS) entry which is preliminary data.</text>
</comment>
<dbReference type="EMBL" id="SJPM01000033">
    <property type="protein sequence ID" value="TWT86437.1"/>
    <property type="molecule type" value="Genomic_DNA"/>
</dbReference>
<sequence>MTKSSLITPVMISLSSDVMSTPKNSWKPPVEKIISPLVPNVLSKLPSASKRRMEPRKVPLASCPTATILPSLCSLMALISSVPPRSIVTMPPVPKPVSRFPSESYLTNA</sequence>
<dbReference type="Proteomes" id="UP000316213">
    <property type="component" value="Unassembled WGS sequence"/>
</dbReference>
<proteinExistence type="predicted"/>
<protein>
    <submittedName>
        <fullName evidence="1">Uncharacterized protein</fullName>
    </submittedName>
</protein>
<name>A0A5C5ZHA1_9BACT</name>
<gene>
    <name evidence="1" type="ORF">Pla100_60620</name>
</gene>
<keyword evidence="2" id="KW-1185">Reference proteome</keyword>
<dbReference type="AlphaFoldDB" id="A0A5C5ZHA1"/>
<organism evidence="1 2">
    <name type="scientific">Neorhodopirellula pilleata</name>
    <dbReference type="NCBI Taxonomy" id="2714738"/>
    <lineage>
        <taxon>Bacteria</taxon>
        <taxon>Pseudomonadati</taxon>
        <taxon>Planctomycetota</taxon>
        <taxon>Planctomycetia</taxon>
        <taxon>Pirellulales</taxon>
        <taxon>Pirellulaceae</taxon>
        <taxon>Neorhodopirellula</taxon>
    </lineage>
</organism>
<reference evidence="1 2" key="1">
    <citation type="submission" date="2019-02" db="EMBL/GenBank/DDBJ databases">
        <title>Deep-cultivation of Planctomycetes and their phenomic and genomic characterization uncovers novel biology.</title>
        <authorList>
            <person name="Wiegand S."/>
            <person name="Jogler M."/>
            <person name="Boedeker C."/>
            <person name="Pinto D."/>
            <person name="Vollmers J."/>
            <person name="Rivas-Marin E."/>
            <person name="Kohn T."/>
            <person name="Peeters S.H."/>
            <person name="Heuer A."/>
            <person name="Rast P."/>
            <person name="Oberbeckmann S."/>
            <person name="Bunk B."/>
            <person name="Jeske O."/>
            <person name="Meyerdierks A."/>
            <person name="Storesund J.E."/>
            <person name="Kallscheuer N."/>
            <person name="Luecker S."/>
            <person name="Lage O.M."/>
            <person name="Pohl T."/>
            <person name="Merkel B.J."/>
            <person name="Hornburger P."/>
            <person name="Mueller R.-W."/>
            <person name="Bruemmer F."/>
            <person name="Labrenz M."/>
            <person name="Spormann A.M."/>
            <person name="Op Den Camp H."/>
            <person name="Overmann J."/>
            <person name="Amann R."/>
            <person name="Jetten M.S.M."/>
            <person name="Mascher T."/>
            <person name="Medema M.H."/>
            <person name="Devos D.P."/>
            <person name="Kaster A.-K."/>
            <person name="Ovreas L."/>
            <person name="Rohde M."/>
            <person name="Galperin M.Y."/>
            <person name="Jogler C."/>
        </authorList>
    </citation>
    <scope>NUCLEOTIDE SEQUENCE [LARGE SCALE GENOMIC DNA]</scope>
    <source>
        <strain evidence="1 2">Pla100</strain>
    </source>
</reference>
<accession>A0A5C5ZHA1</accession>
<evidence type="ECO:0000313" key="2">
    <source>
        <dbReference type="Proteomes" id="UP000316213"/>
    </source>
</evidence>